<dbReference type="Proteomes" id="UP000240357">
    <property type="component" value="Unassembled WGS sequence"/>
</dbReference>
<reference evidence="1 2" key="1">
    <citation type="submission" date="2018-03" db="EMBL/GenBank/DDBJ databases">
        <title>Adhaeribacter sp. HMF7605 Genome sequencing and assembly.</title>
        <authorList>
            <person name="Kang H."/>
            <person name="Kang J."/>
            <person name="Cha I."/>
            <person name="Kim H."/>
            <person name="Joh K."/>
        </authorList>
    </citation>
    <scope>NUCLEOTIDE SEQUENCE [LARGE SCALE GENOMIC DNA]</scope>
    <source>
        <strain evidence="1 2">HMF7605</strain>
    </source>
</reference>
<dbReference type="EMBL" id="PYFT01000001">
    <property type="protein sequence ID" value="PSR52295.1"/>
    <property type="molecule type" value="Genomic_DNA"/>
</dbReference>
<dbReference type="AlphaFoldDB" id="A0A2T2Y9V3"/>
<dbReference type="RefSeq" id="WP_106925778.1">
    <property type="nucleotide sequence ID" value="NZ_PYFT01000001.1"/>
</dbReference>
<organism evidence="1 2">
    <name type="scientific">Adhaeribacter arboris</name>
    <dbReference type="NCBI Taxonomy" id="2072846"/>
    <lineage>
        <taxon>Bacteria</taxon>
        <taxon>Pseudomonadati</taxon>
        <taxon>Bacteroidota</taxon>
        <taxon>Cytophagia</taxon>
        <taxon>Cytophagales</taxon>
        <taxon>Hymenobacteraceae</taxon>
        <taxon>Adhaeribacter</taxon>
    </lineage>
</organism>
<accession>A0A2T2Y9V3</accession>
<proteinExistence type="predicted"/>
<gene>
    <name evidence="1" type="ORF">AHMF7605_01540</name>
</gene>
<keyword evidence="2" id="KW-1185">Reference proteome</keyword>
<name>A0A2T2Y9V3_9BACT</name>
<evidence type="ECO:0000313" key="2">
    <source>
        <dbReference type="Proteomes" id="UP000240357"/>
    </source>
</evidence>
<comment type="caution">
    <text evidence="1">The sequence shown here is derived from an EMBL/GenBank/DDBJ whole genome shotgun (WGS) entry which is preliminary data.</text>
</comment>
<sequence length="87" mass="10121">MWQTKKDSEIYINGNPFLYSIFCFSQNTSIEEKALDFYLKNMYEKGSKLRSTGIFDTHTNPFIGGDLVSDYLNCKKRSAKDTMEENL</sequence>
<protein>
    <submittedName>
        <fullName evidence="1">Uncharacterized protein</fullName>
    </submittedName>
</protein>
<evidence type="ECO:0000313" key="1">
    <source>
        <dbReference type="EMBL" id="PSR52295.1"/>
    </source>
</evidence>